<keyword evidence="3 6" id="KW-1133">Transmembrane helix</keyword>
<dbReference type="Pfam" id="PF01381">
    <property type="entry name" value="HTH_3"/>
    <property type="match status" value="1"/>
</dbReference>
<dbReference type="InterPro" id="IPR019109">
    <property type="entry name" value="MamF_MmsF"/>
</dbReference>
<evidence type="ECO:0000259" key="7">
    <source>
        <dbReference type="PROSITE" id="PS50943"/>
    </source>
</evidence>
<dbReference type="PANTHER" id="PTHR46797:SF1">
    <property type="entry name" value="METHYLPHOSPHONATE SYNTHASE"/>
    <property type="match status" value="1"/>
</dbReference>
<organism evidence="9 11">
    <name type="scientific">Draconibacterium orientale</name>
    <dbReference type="NCBI Taxonomy" id="1168034"/>
    <lineage>
        <taxon>Bacteria</taxon>
        <taxon>Pseudomonadati</taxon>
        <taxon>Bacteroidota</taxon>
        <taxon>Bacteroidia</taxon>
        <taxon>Marinilabiliales</taxon>
        <taxon>Prolixibacteraceae</taxon>
        <taxon>Draconibacterium</taxon>
    </lineage>
</organism>
<dbReference type="EMBL" id="FOHT01000018">
    <property type="protein sequence ID" value="SET63988.1"/>
    <property type="molecule type" value="Genomic_DNA"/>
</dbReference>
<feature type="domain" description="HTH cro/C1-type" evidence="7">
    <location>
        <begin position="7"/>
        <end position="61"/>
    </location>
</feature>
<dbReference type="OrthoDB" id="7865033at2"/>
<dbReference type="Proteomes" id="UP000181981">
    <property type="component" value="Unassembled WGS sequence"/>
</dbReference>
<reference evidence="8 10" key="1">
    <citation type="submission" date="2014-03" db="EMBL/GenBank/DDBJ databases">
        <title>Complete genome sequence of a deeply braunched marine Bacteroidia bacterium Draconibacterium orientale type strain FH5T.</title>
        <authorList>
            <person name="Li X."/>
            <person name="Wang X."/>
            <person name="Xie Z."/>
            <person name="Du Z."/>
            <person name="Chen G."/>
        </authorList>
    </citation>
    <scope>NUCLEOTIDE SEQUENCE [LARGE SCALE GENOMIC DNA]</scope>
    <source>
        <strain evidence="8 10">FH5</strain>
    </source>
</reference>
<evidence type="ECO:0000256" key="6">
    <source>
        <dbReference type="SAM" id="Phobius"/>
    </source>
</evidence>
<keyword evidence="2 6" id="KW-0812">Transmembrane</keyword>
<dbReference type="PROSITE" id="PS50943">
    <property type="entry name" value="HTH_CROC1"/>
    <property type="match status" value="1"/>
</dbReference>
<reference evidence="9 11" key="2">
    <citation type="submission" date="2016-10" db="EMBL/GenBank/DDBJ databases">
        <authorList>
            <person name="de Groot N.N."/>
        </authorList>
    </citation>
    <scope>NUCLEOTIDE SEQUENCE [LARGE SCALE GENOMIC DNA]</scope>
    <source>
        <strain evidence="9 11">DSM 25947</strain>
    </source>
</reference>
<dbReference type="STRING" id="1168034.FH5T_11765"/>
<feature type="transmembrane region" description="Helical" evidence="6">
    <location>
        <begin position="79"/>
        <end position="101"/>
    </location>
</feature>
<evidence type="ECO:0000256" key="5">
    <source>
        <dbReference type="ARBA" id="ARBA00023136"/>
    </source>
</evidence>
<dbReference type="GO" id="GO:0005829">
    <property type="term" value="C:cytosol"/>
    <property type="evidence" value="ECO:0007669"/>
    <property type="project" value="TreeGrafter"/>
</dbReference>
<evidence type="ECO:0000256" key="4">
    <source>
        <dbReference type="ARBA" id="ARBA00023125"/>
    </source>
</evidence>
<dbReference type="eggNOG" id="COG1426">
    <property type="taxonomic scope" value="Bacteria"/>
</dbReference>
<dbReference type="Pfam" id="PF09685">
    <property type="entry name" value="MamF_MmsF"/>
    <property type="match status" value="1"/>
</dbReference>
<evidence type="ECO:0000256" key="3">
    <source>
        <dbReference type="ARBA" id="ARBA00022989"/>
    </source>
</evidence>
<protein>
    <submittedName>
        <fullName evidence="8">DNA-binding protein</fullName>
    </submittedName>
</protein>
<gene>
    <name evidence="8" type="ORF">FH5T_11765</name>
    <name evidence="9" type="ORF">SAMN05444285_11879</name>
</gene>
<dbReference type="AlphaFoldDB" id="X5DG44"/>
<evidence type="ECO:0000313" key="11">
    <source>
        <dbReference type="Proteomes" id="UP000181981"/>
    </source>
</evidence>
<dbReference type="SMART" id="SM00530">
    <property type="entry name" value="HTH_XRE"/>
    <property type="match status" value="1"/>
</dbReference>
<evidence type="ECO:0000313" key="10">
    <source>
        <dbReference type="Proteomes" id="UP000023772"/>
    </source>
</evidence>
<feature type="transmembrane region" description="Helical" evidence="6">
    <location>
        <begin position="113"/>
        <end position="135"/>
    </location>
</feature>
<accession>X5DG44</accession>
<sequence length="179" mass="20332">METGKLIKELRIKKGMTQEELAEKTEVSTRTIQRIENGQVDPRAYTLQMIAKALEVDFCLFTANEAGESEEREHNNNTWLGFLHLSGIIPIVFPTVLMWRAKKHKTKAMSRHYRSVISFQLMICGVLIGCLWVYWKANVTTPLLGVLLINTLLSITNTVKVLNGEPYIPSPFGKNENPD</sequence>
<dbReference type="Gene3D" id="1.10.260.40">
    <property type="entry name" value="lambda repressor-like DNA-binding domains"/>
    <property type="match status" value="1"/>
</dbReference>
<dbReference type="KEGG" id="dori:FH5T_11765"/>
<keyword evidence="10" id="KW-1185">Reference proteome</keyword>
<dbReference type="InterPro" id="IPR001387">
    <property type="entry name" value="Cro/C1-type_HTH"/>
</dbReference>
<dbReference type="CDD" id="cd00093">
    <property type="entry name" value="HTH_XRE"/>
    <property type="match status" value="1"/>
</dbReference>
<dbReference type="GO" id="GO:0003677">
    <property type="term" value="F:DNA binding"/>
    <property type="evidence" value="ECO:0007669"/>
    <property type="project" value="UniProtKB-KW"/>
</dbReference>
<dbReference type="PANTHER" id="PTHR46797">
    <property type="entry name" value="HTH-TYPE TRANSCRIPTIONAL REGULATOR"/>
    <property type="match status" value="1"/>
</dbReference>
<evidence type="ECO:0000313" key="9">
    <source>
        <dbReference type="EMBL" id="SET63988.1"/>
    </source>
</evidence>
<comment type="subcellular location">
    <subcellularLocation>
        <location evidence="1">Membrane</location>
        <topology evidence="1">Multi-pass membrane protein</topology>
    </subcellularLocation>
</comment>
<dbReference type="InterPro" id="IPR050807">
    <property type="entry name" value="TransReg_Diox_bact_type"/>
</dbReference>
<evidence type="ECO:0000313" key="8">
    <source>
        <dbReference type="EMBL" id="AHW60054.1"/>
    </source>
</evidence>
<dbReference type="GO" id="GO:0003700">
    <property type="term" value="F:DNA-binding transcription factor activity"/>
    <property type="evidence" value="ECO:0007669"/>
    <property type="project" value="TreeGrafter"/>
</dbReference>
<dbReference type="HOGENOM" id="CLU_099806_1_0_10"/>
<dbReference type="RefSeq" id="WP_038558516.1">
    <property type="nucleotide sequence ID" value="NZ_FOHT01000018.1"/>
</dbReference>
<evidence type="ECO:0000256" key="2">
    <source>
        <dbReference type="ARBA" id="ARBA00022692"/>
    </source>
</evidence>
<feature type="transmembrane region" description="Helical" evidence="6">
    <location>
        <begin position="141"/>
        <end position="162"/>
    </location>
</feature>
<dbReference type="Proteomes" id="UP000023772">
    <property type="component" value="Chromosome"/>
</dbReference>
<dbReference type="InterPro" id="IPR010982">
    <property type="entry name" value="Lambda_DNA-bd_dom_sf"/>
</dbReference>
<name>X5DG44_9BACT</name>
<evidence type="ECO:0000256" key="1">
    <source>
        <dbReference type="ARBA" id="ARBA00004141"/>
    </source>
</evidence>
<dbReference type="SUPFAM" id="SSF47413">
    <property type="entry name" value="lambda repressor-like DNA-binding domains"/>
    <property type="match status" value="1"/>
</dbReference>
<keyword evidence="5 6" id="KW-0472">Membrane</keyword>
<dbReference type="EMBL" id="CP007451">
    <property type="protein sequence ID" value="AHW60054.1"/>
    <property type="molecule type" value="Genomic_DNA"/>
</dbReference>
<keyword evidence="4 8" id="KW-0238">DNA-binding</keyword>
<proteinExistence type="predicted"/>